<dbReference type="GeneTree" id="ENSGT00910000147890"/>
<dbReference type="Ensembl" id="ENSPSMT00000019250.1">
    <property type="protein sequence ID" value="ENSPSMP00000016567.1"/>
    <property type="gene ID" value="ENSPSMG00000011799.1"/>
</dbReference>
<organism evidence="1 2">
    <name type="scientific">Prolemur simus</name>
    <name type="common">Greater bamboo lemur</name>
    <name type="synonym">Hapalemur simus</name>
    <dbReference type="NCBI Taxonomy" id="1328070"/>
    <lineage>
        <taxon>Eukaryota</taxon>
        <taxon>Metazoa</taxon>
        <taxon>Chordata</taxon>
        <taxon>Craniata</taxon>
        <taxon>Vertebrata</taxon>
        <taxon>Euteleostomi</taxon>
        <taxon>Mammalia</taxon>
        <taxon>Eutheria</taxon>
        <taxon>Euarchontoglires</taxon>
        <taxon>Primates</taxon>
        <taxon>Strepsirrhini</taxon>
        <taxon>Lemuriformes</taxon>
        <taxon>Lemuridae</taxon>
        <taxon>Prolemur</taxon>
    </lineage>
</organism>
<name>A0A8C8ZE05_PROSS</name>
<protein>
    <submittedName>
        <fullName evidence="1">Uncharacterized protein</fullName>
    </submittedName>
</protein>
<evidence type="ECO:0000313" key="2">
    <source>
        <dbReference type="Proteomes" id="UP000694414"/>
    </source>
</evidence>
<dbReference type="AlphaFoldDB" id="A0A8C8ZE05"/>
<accession>A0A8C8ZE05</accession>
<keyword evidence="2" id="KW-1185">Reference proteome</keyword>
<evidence type="ECO:0000313" key="1">
    <source>
        <dbReference type="Ensembl" id="ENSPSMP00000016567.1"/>
    </source>
</evidence>
<reference evidence="1" key="2">
    <citation type="submission" date="2025-09" db="UniProtKB">
        <authorList>
            <consortium name="Ensembl"/>
        </authorList>
    </citation>
    <scope>IDENTIFICATION</scope>
</reference>
<sequence>MLIYWPVKIAGLVGFGLALSTSDTTSKMSLSKQEFYFSDCPYGDIKKKFKETNDMCWCFLMHSCILVILCL</sequence>
<reference evidence="1" key="1">
    <citation type="submission" date="2025-08" db="UniProtKB">
        <authorList>
            <consortium name="Ensembl"/>
        </authorList>
    </citation>
    <scope>IDENTIFICATION</scope>
</reference>
<dbReference type="Proteomes" id="UP000694414">
    <property type="component" value="Unplaced"/>
</dbReference>
<proteinExistence type="predicted"/>